<organism evidence="2">
    <name type="scientific">freshwater metagenome</name>
    <dbReference type="NCBI Taxonomy" id="449393"/>
    <lineage>
        <taxon>unclassified sequences</taxon>
        <taxon>metagenomes</taxon>
        <taxon>ecological metagenomes</taxon>
    </lineage>
</organism>
<dbReference type="NCBIfam" id="NF033484">
    <property type="entry name" value="Stp1_PP2C_phos"/>
    <property type="match status" value="1"/>
</dbReference>
<accession>A0A6J6BEQ7</accession>
<name>A0A6J6BEQ7_9ZZZZ</name>
<dbReference type="InterPro" id="IPR001932">
    <property type="entry name" value="PPM-type_phosphatase-like_dom"/>
</dbReference>
<dbReference type="SMART" id="SM00332">
    <property type="entry name" value="PP2Cc"/>
    <property type="match status" value="1"/>
</dbReference>
<dbReference type="Pfam" id="PF13672">
    <property type="entry name" value="PP2C_2"/>
    <property type="match status" value="1"/>
</dbReference>
<dbReference type="GO" id="GO:0004722">
    <property type="term" value="F:protein serine/threonine phosphatase activity"/>
    <property type="evidence" value="ECO:0007669"/>
    <property type="project" value="InterPro"/>
</dbReference>
<dbReference type="EMBL" id="CAFBQV010000005">
    <property type="protein sequence ID" value="CAB5058128.1"/>
    <property type="molecule type" value="Genomic_DNA"/>
</dbReference>
<dbReference type="SUPFAM" id="SSF81606">
    <property type="entry name" value="PP2C-like"/>
    <property type="match status" value="1"/>
</dbReference>
<gene>
    <name evidence="2" type="ORF">UFOPK1353_00754</name>
    <name evidence="3" type="ORF">UFOPK1826_00133</name>
    <name evidence="4" type="ORF">UFOPK4345_00070</name>
</gene>
<dbReference type="PROSITE" id="PS51746">
    <property type="entry name" value="PPM_2"/>
    <property type="match status" value="1"/>
</dbReference>
<dbReference type="InterPro" id="IPR015655">
    <property type="entry name" value="PP2C"/>
</dbReference>
<dbReference type="EMBL" id="CAEZUN010000010">
    <property type="protein sequence ID" value="CAB4592290.1"/>
    <property type="molecule type" value="Genomic_DNA"/>
</dbReference>
<feature type="domain" description="PPM-type phosphatase" evidence="1">
    <location>
        <begin position="6"/>
        <end position="245"/>
    </location>
</feature>
<proteinExistence type="predicted"/>
<reference evidence="2" key="1">
    <citation type="submission" date="2020-05" db="EMBL/GenBank/DDBJ databases">
        <authorList>
            <person name="Chiriac C."/>
            <person name="Salcher M."/>
            <person name="Ghai R."/>
            <person name="Kavagutti S V."/>
        </authorList>
    </citation>
    <scope>NUCLEOTIDE SEQUENCE</scope>
</reference>
<sequence>MTIFIRWGAFSDTGVLRLQNEDAVLAREGLFVVADGMGGHNAGEVASAMAIKFLGAAQSSGIADAQQLNSIIKEVNEKIFQAANGQTDQRGMGTTLTALAITPTNKSKSENDSKSVTVANIGDSRTYLLRAGEFRQVSVDHSYVQELVSEGLITRDEARTHARRNIVTRALGIEPTVGVDTWTLPLIAGDRYLLCSDGLVDEVTDIDIETCLKLNSDPQQTANKLVEMANKNGGRDNTTVIVVDVLDKDNKVVSKPVDSTLLKPEVNFSFRKLIISVVVAVVALVTSVVTTSYARSGYFVAYEDETPAARVLIYQGKEFLWFNPTIEADSTLIRSDLNLVLDAEIVTRPDFSSPTDVQKYVNQIREVVDGN</sequence>
<evidence type="ECO:0000313" key="3">
    <source>
        <dbReference type="EMBL" id="CAB4592290.1"/>
    </source>
</evidence>
<dbReference type="Gene3D" id="3.60.40.10">
    <property type="entry name" value="PPM-type phosphatase domain"/>
    <property type="match status" value="1"/>
</dbReference>
<dbReference type="SMART" id="SM00331">
    <property type="entry name" value="PP2C_SIG"/>
    <property type="match status" value="1"/>
</dbReference>
<protein>
    <submittedName>
        <fullName evidence="2">Unannotated protein</fullName>
    </submittedName>
</protein>
<dbReference type="EMBL" id="CAEZSE010000116">
    <property type="protein sequence ID" value="CAB4537640.1"/>
    <property type="molecule type" value="Genomic_DNA"/>
</dbReference>
<evidence type="ECO:0000313" key="2">
    <source>
        <dbReference type="EMBL" id="CAB4537640.1"/>
    </source>
</evidence>
<dbReference type="CDD" id="cd00143">
    <property type="entry name" value="PP2Cc"/>
    <property type="match status" value="1"/>
</dbReference>
<dbReference type="PANTHER" id="PTHR13832">
    <property type="entry name" value="PROTEIN PHOSPHATASE 2C"/>
    <property type="match status" value="1"/>
</dbReference>
<evidence type="ECO:0000259" key="1">
    <source>
        <dbReference type="PROSITE" id="PS51746"/>
    </source>
</evidence>
<evidence type="ECO:0000313" key="4">
    <source>
        <dbReference type="EMBL" id="CAB5058128.1"/>
    </source>
</evidence>
<dbReference type="AlphaFoldDB" id="A0A6J6BEQ7"/>
<dbReference type="InterPro" id="IPR036457">
    <property type="entry name" value="PPM-type-like_dom_sf"/>
</dbReference>
<dbReference type="PANTHER" id="PTHR13832:SF860">
    <property type="entry name" value="PROTEIN PHOSPHATASE PHPP"/>
    <property type="match status" value="1"/>
</dbReference>